<feature type="compositionally biased region" description="Basic residues" evidence="1">
    <location>
        <begin position="221"/>
        <end position="239"/>
    </location>
</feature>
<feature type="compositionally biased region" description="Basic residues" evidence="1">
    <location>
        <begin position="194"/>
        <end position="204"/>
    </location>
</feature>
<feature type="compositionally biased region" description="Basic and acidic residues" evidence="1">
    <location>
        <begin position="145"/>
        <end position="193"/>
    </location>
</feature>
<evidence type="ECO:0000313" key="4">
    <source>
        <dbReference type="Proteomes" id="UP000626109"/>
    </source>
</evidence>
<feature type="signal peptide" evidence="2">
    <location>
        <begin position="1"/>
        <end position="30"/>
    </location>
</feature>
<protein>
    <submittedName>
        <fullName evidence="3">Uncharacterized protein</fullName>
    </submittedName>
</protein>
<dbReference type="AlphaFoldDB" id="A0A813IGK6"/>
<name>A0A813IGK6_POLGL</name>
<feature type="chain" id="PRO_5032364319" evidence="2">
    <location>
        <begin position="31"/>
        <end position="327"/>
    </location>
</feature>
<evidence type="ECO:0000256" key="2">
    <source>
        <dbReference type="SAM" id="SignalP"/>
    </source>
</evidence>
<feature type="region of interest" description="Disordered" evidence="1">
    <location>
        <begin position="263"/>
        <end position="290"/>
    </location>
</feature>
<reference evidence="3" key="1">
    <citation type="submission" date="2021-02" db="EMBL/GenBank/DDBJ databases">
        <authorList>
            <person name="Dougan E. K."/>
            <person name="Rhodes N."/>
            <person name="Thang M."/>
            <person name="Chan C."/>
        </authorList>
    </citation>
    <scope>NUCLEOTIDE SEQUENCE</scope>
</reference>
<proteinExistence type="predicted"/>
<accession>A0A813IGK6</accession>
<feature type="non-terminal residue" evidence="3">
    <location>
        <position position="1"/>
    </location>
</feature>
<comment type="caution">
    <text evidence="3">The sequence shown here is derived from an EMBL/GenBank/DDBJ whole genome shotgun (WGS) entry which is preliminary data.</text>
</comment>
<evidence type="ECO:0000313" key="3">
    <source>
        <dbReference type="EMBL" id="CAE8649941.1"/>
    </source>
</evidence>
<sequence length="327" mass="37329">MAAGRQCFRAQLRHLCAVLVLSLLVRPSSAGVSCSNFEPFVKWVKTWESTCKPQDANATNFSWFASCSWVQCDCLWVGLSAPVPNDELAPCLSQANLLGSLERDQKWFLTAMMRTCKGRTDELSLPCGQCDKFRDYRQGWSSNGDLKEKKEKKEKKDKEGKEKKEKKDKEGKEPKEGKEKKEKKDKEGKEKKDKKDKKEKKEKKDKKEGKEGKEPKEKKEKKDKKHKKDKKERKDKKIKKMMALKNAGKLGAKLGGKLAGKLKAGVRGKVKGKGKVQAKPATAPKLLQKSEDDYEPVNRWWERDDGAESGRRGAKKWDTFEHHGLLF</sequence>
<feature type="region of interest" description="Disordered" evidence="1">
    <location>
        <begin position="141"/>
        <end position="239"/>
    </location>
</feature>
<keyword evidence="2" id="KW-0732">Signal</keyword>
<feature type="compositionally biased region" description="Basic and acidic residues" evidence="1">
    <location>
        <begin position="205"/>
        <end position="220"/>
    </location>
</feature>
<dbReference type="EMBL" id="CAJNNW010008340">
    <property type="protein sequence ID" value="CAE8649941.1"/>
    <property type="molecule type" value="Genomic_DNA"/>
</dbReference>
<dbReference type="Proteomes" id="UP000626109">
    <property type="component" value="Unassembled WGS sequence"/>
</dbReference>
<gene>
    <name evidence="3" type="ORF">PGLA2088_LOCUS7872</name>
</gene>
<evidence type="ECO:0000256" key="1">
    <source>
        <dbReference type="SAM" id="MobiDB-lite"/>
    </source>
</evidence>
<feature type="compositionally biased region" description="Basic residues" evidence="1">
    <location>
        <begin position="264"/>
        <end position="276"/>
    </location>
</feature>
<organism evidence="3 4">
    <name type="scientific">Polarella glacialis</name>
    <name type="common">Dinoflagellate</name>
    <dbReference type="NCBI Taxonomy" id="89957"/>
    <lineage>
        <taxon>Eukaryota</taxon>
        <taxon>Sar</taxon>
        <taxon>Alveolata</taxon>
        <taxon>Dinophyceae</taxon>
        <taxon>Suessiales</taxon>
        <taxon>Suessiaceae</taxon>
        <taxon>Polarella</taxon>
    </lineage>
</organism>